<dbReference type="SMART" id="SM00448">
    <property type="entry name" value="REC"/>
    <property type="match status" value="1"/>
</dbReference>
<dbReference type="GO" id="GO:0000160">
    <property type="term" value="P:phosphorelay signal transduction system"/>
    <property type="evidence" value="ECO:0007669"/>
    <property type="project" value="InterPro"/>
</dbReference>
<dbReference type="Pfam" id="PF00072">
    <property type="entry name" value="Response_reg"/>
    <property type="match status" value="1"/>
</dbReference>
<name>A0A1G9K8I4_9BACT</name>
<accession>A0A1G9K8I4</accession>
<proteinExistence type="predicted"/>
<organism evidence="4 5">
    <name type="scientific">Maridesulfovibrio ferrireducens</name>
    <dbReference type="NCBI Taxonomy" id="246191"/>
    <lineage>
        <taxon>Bacteria</taxon>
        <taxon>Pseudomonadati</taxon>
        <taxon>Thermodesulfobacteriota</taxon>
        <taxon>Desulfovibrionia</taxon>
        <taxon>Desulfovibrionales</taxon>
        <taxon>Desulfovibrionaceae</taxon>
        <taxon>Maridesulfovibrio</taxon>
    </lineage>
</organism>
<dbReference type="InterPro" id="IPR011006">
    <property type="entry name" value="CheY-like_superfamily"/>
</dbReference>
<dbReference type="PANTHER" id="PTHR44591">
    <property type="entry name" value="STRESS RESPONSE REGULATOR PROTEIN 1"/>
    <property type="match status" value="1"/>
</dbReference>
<dbReference type="RefSeq" id="WP_092162514.1">
    <property type="nucleotide sequence ID" value="NZ_FNGA01000005.1"/>
</dbReference>
<dbReference type="Gene3D" id="3.40.50.2300">
    <property type="match status" value="1"/>
</dbReference>
<dbReference type="STRING" id="246191.SAMN05660337_2983"/>
<evidence type="ECO:0000256" key="1">
    <source>
        <dbReference type="ARBA" id="ARBA00022553"/>
    </source>
</evidence>
<sequence length="121" mass="13614">MPKKIMVVDDDPDIVDYLINVFEDHGYLTCRASDGLTAFDVAMAEKPDLITLDLEMPHEWGPRFYRRLTQEEQFSDIPVIVISGLSGIHLAIKRAVATIKKPFDPTDVIEIVRKALGDADD</sequence>
<dbReference type="SUPFAM" id="SSF52172">
    <property type="entry name" value="CheY-like"/>
    <property type="match status" value="1"/>
</dbReference>
<keyword evidence="1 2" id="KW-0597">Phosphoprotein</keyword>
<keyword evidence="5" id="KW-1185">Reference proteome</keyword>
<dbReference type="InterPro" id="IPR054815">
    <property type="entry name" value="DVU0259-like"/>
</dbReference>
<dbReference type="Proteomes" id="UP000199053">
    <property type="component" value="Unassembled WGS sequence"/>
</dbReference>
<gene>
    <name evidence="4" type="ORF">SAMN05660337_2983</name>
</gene>
<evidence type="ECO:0000259" key="3">
    <source>
        <dbReference type="PROSITE" id="PS50110"/>
    </source>
</evidence>
<evidence type="ECO:0000256" key="2">
    <source>
        <dbReference type="PROSITE-ProRule" id="PRU00169"/>
    </source>
</evidence>
<dbReference type="AlphaFoldDB" id="A0A1G9K8I4"/>
<dbReference type="EMBL" id="FNGA01000005">
    <property type="protein sequence ID" value="SDL46051.1"/>
    <property type="molecule type" value="Genomic_DNA"/>
</dbReference>
<feature type="modified residue" description="4-aspartylphosphate" evidence="2">
    <location>
        <position position="53"/>
    </location>
</feature>
<dbReference type="NCBIfam" id="NF045717">
    <property type="entry name" value="DVU0259_DivK"/>
    <property type="match status" value="1"/>
</dbReference>
<dbReference type="InterPro" id="IPR001789">
    <property type="entry name" value="Sig_transdc_resp-reg_receiver"/>
</dbReference>
<protein>
    <submittedName>
        <fullName evidence="4">Response regulator receiver domain-containing protein</fullName>
    </submittedName>
</protein>
<feature type="domain" description="Response regulatory" evidence="3">
    <location>
        <begin position="4"/>
        <end position="116"/>
    </location>
</feature>
<dbReference type="InterPro" id="IPR050595">
    <property type="entry name" value="Bact_response_regulator"/>
</dbReference>
<evidence type="ECO:0000313" key="5">
    <source>
        <dbReference type="Proteomes" id="UP000199053"/>
    </source>
</evidence>
<evidence type="ECO:0000313" key="4">
    <source>
        <dbReference type="EMBL" id="SDL46051.1"/>
    </source>
</evidence>
<dbReference type="PROSITE" id="PS50110">
    <property type="entry name" value="RESPONSE_REGULATORY"/>
    <property type="match status" value="1"/>
</dbReference>
<dbReference type="OrthoDB" id="5295285at2"/>
<dbReference type="PANTHER" id="PTHR44591:SF3">
    <property type="entry name" value="RESPONSE REGULATORY DOMAIN-CONTAINING PROTEIN"/>
    <property type="match status" value="1"/>
</dbReference>
<reference evidence="5" key="1">
    <citation type="submission" date="2016-10" db="EMBL/GenBank/DDBJ databases">
        <authorList>
            <person name="Varghese N."/>
            <person name="Submissions S."/>
        </authorList>
    </citation>
    <scope>NUCLEOTIDE SEQUENCE [LARGE SCALE GENOMIC DNA]</scope>
    <source>
        <strain evidence="5">DSM 16995</strain>
    </source>
</reference>